<evidence type="ECO:0000256" key="4">
    <source>
        <dbReference type="ARBA" id="ARBA00022960"/>
    </source>
</evidence>
<comment type="caution">
    <text evidence="10">The sequence shown here is derived from an EMBL/GenBank/DDBJ whole genome shotgun (WGS) entry which is preliminary data.</text>
</comment>
<dbReference type="GO" id="GO:0004180">
    <property type="term" value="F:carboxypeptidase activity"/>
    <property type="evidence" value="ECO:0007669"/>
    <property type="project" value="UniProtKB-ARBA"/>
</dbReference>
<feature type="active site" description="Nucleophile" evidence="7">
    <location>
        <position position="256"/>
    </location>
</feature>
<dbReference type="AlphaFoldDB" id="A0A934SSD8"/>
<keyword evidence="6 7" id="KW-0961">Cell wall biogenesis/degradation</keyword>
<dbReference type="GO" id="GO:0071555">
    <property type="term" value="P:cell wall organization"/>
    <property type="evidence" value="ECO:0007669"/>
    <property type="project" value="UniProtKB-UniRule"/>
</dbReference>
<feature type="domain" description="L,D-TPase catalytic" evidence="9">
    <location>
        <begin position="146"/>
        <end position="281"/>
    </location>
</feature>
<dbReference type="Gene3D" id="2.40.440.10">
    <property type="entry name" value="L,D-transpeptidase catalytic domain-like"/>
    <property type="match status" value="1"/>
</dbReference>
<reference evidence="10" key="1">
    <citation type="submission" date="2021-01" db="EMBL/GenBank/DDBJ databases">
        <title>Genome sequence of strain Noviherbaspirillum sp. DKR-6.</title>
        <authorList>
            <person name="Chaudhary D.K."/>
        </authorList>
    </citation>
    <scope>NUCLEOTIDE SEQUENCE</scope>
    <source>
        <strain evidence="10">DKR-6</strain>
    </source>
</reference>
<dbReference type="PANTHER" id="PTHR36699:SF1">
    <property type="entry name" value="L,D-TRANSPEPTIDASE YAFK-RELATED"/>
    <property type="match status" value="1"/>
</dbReference>
<evidence type="ECO:0000256" key="5">
    <source>
        <dbReference type="ARBA" id="ARBA00022984"/>
    </source>
</evidence>
<evidence type="ECO:0000256" key="1">
    <source>
        <dbReference type="ARBA" id="ARBA00004752"/>
    </source>
</evidence>
<keyword evidence="11" id="KW-1185">Reference proteome</keyword>
<comment type="pathway">
    <text evidence="1 7">Cell wall biogenesis; peptidoglycan biosynthesis.</text>
</comment>
<dbReference type="PROSITE" id="PS52029">
    <property type="entry name" value="LD_TPASE"/>
    <property type="match status" value="1"/>
</dbReference>
<dbReference type="Pfam" id="PF03734">
    <property type="entry name" value="YkuD"/>
    <property type="match status" value="1"/>
</dbReference>
<dbReference type="SUPFAM" id="SSF141523">
    <property type="entry name" value="L,D-transpeptidase catalytic domain-like"/>
    <property type="match status" value="1"/>
</dbReference>
<dbReference type="PANTHER" id="PTHR36699">
    <property type="entry name" value="LD-TRANSPEPTIDASE"/>
    <property type="match status" value="1"/>
</dbReference>
<evidence type="ECO:0000256" key="2">
    <source>
        <dbReference type="ARBA" id="ARBA00005992"/>
    </source>
</evidence>
<dbReference type="Pfam" id="PF24125">
    <property type="entry name" value="Cds6_C"/>
    <property type="match status" value="1"/>
</dbReference>
<evidence type="ECO:0000256" key="8">
    <source>
        <dbReference type="SAM" id="SignalP"/>
    </source>
</evidence>
<dbReference type="Proteomes" id="UP000622890">
    <property type="component" value="Unassembled WGS sequence"/>
</dbReference>
<dbReference type="RefSeq" id="WP_200592494.1">
    <property type="nucleotide sequence ID" value="NZ_JAEPBG010000005.1"/>
</dbReference>
<evidence type="ECO:0000313" key="10">
    <source>
        <dbReference type="EMBL" id="MBK4735720.1"/>
    </source>
</evidence>
<evidence type="ECO:0000313" key="11">
    <source>
        <dbReference type="Proteomes" id="UP000622890"/>
    </source>
</evidence>
<dbReference type="GO" id="GO:0009252">
    <property type="term" value="P:peptidoglycan biosynthetic process"/>
    <property type="evidence" value="ECO:0007669"/>
    <property type="project" value="UniProtKB-KW"/>
</dbReference>
<feature type="chain" id="PRO_5037573956" evidence="8">
    <location>
        <begin position="39"/>
        <end position="411"/>
    </location>
</feature>
<feature type="active site" description="Proton donor/acceptor" evidence="7">
    <location>
        <position position="239"/>
    </location>
</feature>
<feature type="signal peptide" evidence="8">
    <location>
        <begin position="1"/>
        <end position="38"/>
    </location>
</feature>
<evidence type="ECO:0000259" key="9">
    <source>
        <dbReference type="PROSITE" id="PS52029"/>
    </source>
</evidence>
<protein>
    <submittedName>
        <fullName evidence="10">L,D-transpeptidase family protein</fullName>
    </submittedName>
</protein>
<evidence type="ECO:0000256" key="3">
    <source>
        <dbReference type="ARBA" id="ARBA00022679"/>
    </source>
</evidence>
<dbReference type="CDD" id="cd16913">
    <property type="entry name" value="YkuD_like"/>
    <property type="match status" value="1"/>
</dbReference>
<keyword evidence="4 7" id="KW-0133">Cell shape</keyword>
<sequence>MADYAGEHGLMARRFRIAHVARCLILAASFGATCAADAALPRPDPDGLLIAVYKDLAASRLQDAMAKANALVKAYPNFQLGHLIRGDLLLMQTRKVERLGAVDGAPPDALDNLREEAAARLKALYERPNPDAVPRAVLQLRRDQKNVLVVDASRSRLYVYENRGGELHFARDFYISQGKLGVDKRKEGDGKTPLGVYYITSRLAGARLPDFYGTGALPISYPNEWDRLHGRDGYGIWLHGTPASNYSRPPLSSDGCVVLTNPDLNQLYASVEVGKTPVVISRQMQFVSRKQLATERDAFAAVIEKWRGDVESLDAQRLRGNYSSSFRSDHGEDADAWLSRFGQDLLRRPGAVKLTVRDMSLFLYPGQDNLMVATFTQDAAIGKFRRSTRRRQYWAREGASWKIVSESAWQS</sequence>
<accession>A0A934SSD8</accession>
<evidence type="ECO:0000256" key="7">
    <source>
        <dbReference type="PROSITE-ProRule" id="PRU01373"/>
    </source>
</evidence>
<dbReference type="GO" id="GO:0008360">
    <property type="term" value="P:regulation of cell shape"/>
    <property type="evidence" value="ECO:0007669"/>
    <property type="project" value="UniProtKB-UniRule"/>
</dbReference>
<dbReference type="EMBL" id="JAEPBG010000005">
    <property type="protein sequence ID" value="MBK4735720.1"/>
    <property type="molecule type" value="Genomic_DNA"/>
</dbReference>
<keyword evidence="8" id="KW-0732">Signal</keyword>
<proteinExistence type="inferred from homology"/>
<dbReference type="InterPro" id="IPR038063">
    <property type="entry name" value="Transpep_catalytic_dom"/>
</dbReference>
<dbReference type="InterPro" id="IPR005490">
    <property type="entry name" value="LD_TPept_cat_dom"/>
</dbReference>
<gene>
    <name evidence="10" type="ORF">JJB74_13945</name>
</gene>
<organism evidence="10 11">
    <name type="scientific">Noviherbaspirillum pedocola</name>
    <dbReference type="NCBI Taxonomy" id="2801341"/>
    <lineage>
        <taxon>Bacteria</taxon>
        <taxon>Pseudomonadati</taxon>
        <taxon>Pseudomonadota</taxon>
        <taxon>Betaproteobacteria</taxon>
        <taxon>Burkholderiales</taxon>
        <taxon>Oxalobacteraceae</taxon>
        <taxon>Noviherbaspirillum</taxon>
    </lineage>
</organism>
<comment type="similarity">
    <text evidence="2">Belongs to the YkuD family.</text>
</comment>
<dbReference type="InterPro" id="IPR056203">
    <property type="entry name" value="Cds6_C"/>
</dbReference>
<keyword evidence="5 7" id="KW-0573">Peptidoglycan synthesis</keyword>
<keyword evidence="3" id="KW-0808">Transferase</keyword>
<name>A0A934SSD8_9BURK</name>
<dbReference type="GO" id="GO:0016740">
    <property type="term" value="F:transferase activity"/>
    <property type="evidence" value="ECO:0007669"/>
    <property type="project" value="UniProtKB-KW"/>
</dbReference>
<evidence type="ECO:0000256" key="6">
    <source>
        <dbReference type="ARBA" id="ARBA00023316"/>
    </source>
</evidence>